<dbReference type="GO" id="GO:0016818">
    <property type="term" value="F:hydrolase activity, acting on acid anhydrides, in phosphorus-containing anhydrides"/>
    <property type="evidence" value="ECO:0007669"/>
    <property type="project" value="InterPro"/>
</dbReference>
<keyword evidence="1" id="KW-0479">Metal-binding</keyword>
<dbReference type="GO" id="GO:0003676">
    <property type="term" value="F:nucleic acid binding"/>
    <property type="evidence" value="ECO:0007669"/>
    <property type="project" value="InterPro"/>
</dbReference>
<reference evidence="4" key="1">
    <citation type="submission" date="2020-03" db="EMBL/GenBank/DDBJ databases">
        <title>The deep terrestrial virosphere.</title>
        <authorList>
            <person name="Holmfeldt K."/>
            <person name="Nilsson E."/>
            <person name="Simone D."/>
            <person name="Lopez-Fernandez M."/>
            <person name="Wu X."/>
            <person name="de Brujin I."/>
            <person name="Lundin D."/>
            <person name="Andersson A."/>
            <person name="Bertilsson S."/>
            <person name="Dopson M."/>
        </authorList>
    </citation>
    <scope>NUCLEOTIDE SEQUENCE</scope>
    <source>
        <strain evidence="5">MM415B01809</strain>
        <strain evidence="4">TM448A03090</strain>
    </source>
</reference>
<dbReference type="Pfam" id="PF08797">
    <property type="entry name" value="HIRAN"/>
    <property type="match status" value="1"/>
</dbReference>
<sequence>MEIALDRCDLWPAYNIPICDAGSEISDIFQCTKQYSLTCQWAKERKENTMKFFIAGVKFHNYKSILSDITEGDNLVLFPEPENKFDPNAVQIHFDNGGKAAFLGFVPKKFSSEVAGLLEIGRPLECILTKFNPGATTWEMFECEVREIKESE</sequence>
<feature type="domain" description="HIRAN" evidence="3">
    <location>
        <begin position="50"/>
        <end position="119"/>
    </location>
</feature>
<evidence type="ECO:0000313" key="5">
    <source>
        <dbReference type="EMBL" id="QJA56689.1"/>
    </source>
</evidence>
<dbReference type="InterPro" id="IPR014905">
    <property type="entry name" value="HIRAN"/>
</dbReference>
<gene>
    <name evidence="5" type="ORF">MM415B01809_0021</name>
    <name evidence="4" type="ORF">TM448A03090_0014</name>
</gene>
<protein>
    <submittedName>
        <fullName evidence="4">Putative HIRAN domain containing protein</fullName>
    </submittedName>
</protein>
<dbReference type="GO" id="GO:0008270">
    <property type="term" value="F:zinc ion binding"/>
    <property type="evidence" value="ECO:0007669"/>
    <property type="project" value="InterPro"/>
</dbReference>
<name>A0A6H1ZZF3_9ZZZZ</name>
<evidence type="ECO:0000256" key="2">
    <source>
        <dbReference type="ARBA" id="ARBA00022801"/>
    </source>
</evidence>
<dbReference type="EMBL" id="MT141233">
    <property type="protein sequence ID" value="QJA56689.1"/>
    <property type="molecule type" value="Genomic_DNA"/>
</dbReference>
<proteinExistence type="predicted"/>
<keyword evidence="2" id="KW-0378">Hydrolase</keyword>
<organism evidence="4">
    <name type="scientific">viral metagenome</name>
    <dbReference type="NCBI Taxonomy" id="1070528"/>
    <lineage>
        <taxon>unclassified sequences</taxon>
        <taxon>metagenomes</taxon>
        <taxon>organismal metagenomes</taxon>
    </lineage>
</organism>
<dbReference type="Gene3D" id="3.30.70.2330">
    <property type="match status" value="1"/>
</dbReference>
<accession>A0A6H1ZZF3</accession>
<dbReference type="EMBL" id="MT144380">
    <property type="protein sequence ID" value="QJA52954.1"/>
    <property type="molecule type" value="Genomic_DNA"/>
</dbReference>
<evidence type="ECO:0000313" key="4">
    <source>
        <dbReference type="EMBL" id="QJA52954.1"/>
    </source>
</evidence>
<dbReference type="AlphaFoldDB" id="A0A6H1ZZF3"/>
<evidence type="ECO:0000259" key="3">
    <source>
        <dbReference type="Pfam" id="PF08797"/>
    </source>
</evidence>
<evidence type="ECO:0000256" key="1">
    <source>
        <dbReference type="ARBA" id="ARBA00022723"/>
    </source>
</evidence>